<dbReference type="GO" id="GO:0000175">
    <property type="term" value="F:3'-5'-RNA exonuclease activity"/>
    <property type="evidence" value="ECO:0007669"/>
    <property type="project" value="TreeGrafter"/>
</dbReference>
<dbReference type="FunFam" id="2.40.50.140:FF:000189">
    <property type="entry name" value="Polyribonucleotide nucleotidyltransferase, putative"/>
    <property type="match status" value="1"/>
</dbReference>
<dbReference type="PANTHER" id="PTHR11252:SF0">
    <property type="entry name" value="POLYRIBONUCLEOTIDE NUCLEOTIDYLTRANSFERASE 1, MITOCHONDRIAL"/>
    <property type="match status" value="1"/>
</dbReference>
<dbReference type="Gene3D" id="3.30.1370.10">
    <property type="entry name" value="K Homology domain, type 1"/>
    <property type="match status" value="1"/>
</dbReference>
<dbReference type="GO" id="GO:0003723">
    <property type="term" value="F:RNA binding"/>
    <property type="evidence" value="ECO:0007669"/>
    <property type="project" value="UniProtKB-KW"/>
</dbReference>
<reference evidence="5" key="1">
    <citation type="journal article" date="2014" name="Front. Microbiol.">
        <title>High frequency of phylogenetically diverse reductive dehalogenase-homologous genes in deep subseafloor sedimentary metagenomes.</title>
        <authorList>
            <person name="Kawai M."/>
            <person name="Futagami T."/>
            <person name="Toyoda A."/>
            <person name="Takaki Y."/>
            <person name="Nishi S."/>
            <person name="Hori S."/>
            <person name="Arai W."/>
            <person name="Tsubouchi T."/>
            <person name="Morono Y."/>
            <person name="Uchiyama I."/>
            <person name="Ito T."/>
            <person name="Fujiyama A."/>
            <person name="Inagaki F."/>
            <person name="Takami H."/>
        </authorList>
    </citation>
    <scope>NUCLEOTIDE SEQUENCE</scope>
    <source>
        <strain evidence="5">Expedition CK06-06</strain>
    </source>
</reference>
<sequence>EMAKVIAAPRPEISQFAPRMVTIKVDPEKIGKVIGPGGKTVNGLSARYQVTIDIEDDGTIFIAGLVAEGVEKAREEIELITREVAVGQIYTGKVVGVKDFGAFVELVPGTDGLCHVSELDEKYVKTVSDICSIGDTLKVKVIAVDDQGRVKLSRKAVLREEQNES</sequence>
<comment type="caution">
    <text evidence="5">The sequence shown here is derived from an EMBL/GenBank/DDBJ whole genome shotgun (WGS) entry which is preliminary data.</text>
</comment>
<evidence type="ECO:0000256" key="3">
    <source>
        <dbReference type="ARBA" id="ARBA00022884"/>
    </source>
</evidence>
<dbReference type="InterPro" id="IPR004088">
    <property type="entry name" value="KH_dom_type_1"/>
</dbReference>
<dbReference type="GO" id="GO:0006402">
    <property type="term" value="P:mRNA catabolic process"/>
    <property type="evidence" value="ECO:0007669"/>
    <property type="project" value="InterPro"/>
</dbReference>
<dbReference type="InterPro" id="IPR036612">
    <property type="entry name" value="KH_dom_type_1_sf"/>
</dbReference>
<evidence type="ECO:0000313" key="5">
    <source>
        <dbReference type="EMBL" id="GAH80686.1"/>
    </source>
</evidence>
<dbReference type="InterPro" id="IPR003029">
    <property type="entry name" value="S1_domain"/>
</dbReference>
<dbReference type="PANTHER" id="PTHR11252">
    <property type="entry name" value="POLYRIBONUCLEOTIDE NUCLEOTIDYLTRANSFERASE"/>
    <property type="match status" value="1"/>
</dbReference>
<dbReference type="FunFam" id="3.30.1370.10:FF:000001">
    <property type="entry name" value="Polyribonucleotide nucleotidyltransferase"/>
    <property type="match status" value="1"/>
</dbReference>
<dbReference type="Pfam" id="PF00575">
    <property type="entry name" value="S1"/>
    <property type="match status" value="1"/>
</dbReference>
<dbReference type="SMART" id="SM00322">
    <property type="entry name" value="KH"/>
    <property type="match status" value="1"/>
</dbReference>
<name>X1IE49_9ZZZZ</name>
<proteinExistence type="predicted"/>
<dbReference type="SUPFAM" id="SSF54791">
    <property type="entry name" value="Eukaryotic type KH-domain (KH-domain type I)"/>
    <property type="match status" value="1"/>
</dbReference>
<feature type="domain" description="S1 motif" evidence="4">
    <location>
        <begin position="87"/>
        <end position="155"/>
    </location>
</feature>
<dbReference type="CDD" id="cd04472">
    <property type="entry name" value="S1_PNPase"/>
    <property type="match status" value="1"/>
</dbReference>
<dbReference type="EMBL" id="BARU01043377">
    <property type="protein sequence ID" value="GAH80686.1"/>
    <property type="molecule type" value="Genomic_DNA"/>
</dbReference>
<keyword evidence="1" id="KW-0808">Transferase</keyword>
<dbReference type="GO" id="GO:0005829">
    <property type="term" value="C:cytosol"/>
    <property type="evidence" value="ECO:0007669"/>
    <property type="project" value="TreeGrafter"/>
</dbReference>
<evidence type="ECO:0000256" key="1">
    <source>
        <dbReference type="ARBA" id="ARBA00022679"/>
    </source>
</evidence>
<evidence type="ECO:0000259" key="4">
    <source>
        <dbReference type="PROSITE" id="PS50126"/>
    </source>
</evidence>
<dbReference type="PROSITE" id="PS50084">
    <property type="entry name" value="KH_TYPE_1"/>
    <property type="match status" value="1"/>
</dbReference>
<dbReference type="Gene3D" id="2.40.50.140">
    <property type="entry name" value="Nucleic acid-binding proteins"/>
    <property type="match status" value="1"/>
</dbReference>
<dbReference type="InterPro" id="IPR012162">
    <property type="entry name" value="PNPase"/>
</dbReference>
<dbReference type="SUPFAM" id="SSF50249">
    <property type="entry name" value="Nucleic acid-binding proteins"/>
    <property type="match status" value="1"/>
</dbReference>
<dbReference type="InterPro" id="IPR004087">
    <property type="entry name" value="KH_dom"/>
</dbReference>
<evidence type="ECO:0000256" key="2">
    <source>
        <dbReference type="ARBA" id="ARBA00022695"/>
    </source>
</evidence>
<feature type="non-terminal residue" evidence="5">
    <location>
        <position position="1"/>
    </location>
</feature>
<dbReference type="AlphaFoldDB" id="X1IE49"/>
<keyword evidence="3" id="KW-0694">RNA-binding</keyword>
<keyword evidence="2" id="KW-0548">Nucleotidyltransferase</keyword>
<dbReference type="GO" id="GO:0004654">
    <property type="term" value="F:polyribonucleotide nucleotidyltransferase activity"/>
    <property type="evidence" value="ECO:0007669"/>
    <property type="project" value="InterPro"/>
</dbReference>
<protein>
    <recommendedName>
        <fullName evidence="4">S1 motif domain-containing protein</fullName>
    </recommendedName>
</protein>
<dbReference type="Pfam" id="PF00013">
    <property type="entry name" value="KH_1"/>
    <property type="match status" value="1"/>
</dbReference>
<dbReference type="InterPro" id="IPR012340">
    <property type="entry name" value="NA-bd_OB-fold"/>
</dbReference>
<organism evidence="5">
    <name type="scientific">marine sediment metagenome</name>
    <dbReference type="NCBI Taxonomy" id="412755"/>
    <lineage>
        <taxon>unclassified sequences</taxon>
        <taxon>metagenomes</taxon>
        <taxon>ecological metagenomes</taxon>
    </lineage>
</organism>
<dbReference type="CDD" id="cd02393">
    <property type="entry name" value="KH-I_PNPase"/>
    <property type="match status" value="1"/>
</dbReference>
<accession>X1IE49</accession>
<gene>
    <name evidence="5" type="ORF">S03H2_66435</name>
</gene>
<dbReference type="SMART" id="SM00316">
    <property type="entry name" value="S1"/>
    <property type="match status" value="1"/>
</dbReference>
<dbReference type="PROSITE" id="PS50126">
    <property type="entry name" value="S1"/>
    <property type="match status" value="1"/>
</dbReference>